<evidence type="ECO:0000313" key="3">
    <source>
        <dbReference type="Proteomes" id="UP000812966"/>
    </source>
</evidence>
<protein>
    <submittedName>
        <fullName evidence="2">Uncharacterized protein</fullName>
    </submittedName>
</protein>
<comment type="caution">
    <text evidence="2">The sequence shown here is derived from an EMBL/GenBank/DDBJ whole genome shotgun (WGS) entry which is preliminary data.</text>
</comment>
<evidence type="ECO:0000313" key="2">
    <source>
        <dbReference type="EMBL" id="KAG7553538.1"/>
    </source>
</evidence>
<dbReference type="AlphaFoldDB" id="A0A8K0JRT5"/>
<organism evidence="2 3">
    <name type="scientific">Filobasidium floriforme</name>
    <dbReference type="NCBI Taxonomy" id="5210"/>
    <lineage>
        <taxon>Eukaryota</taxon>
        <taxon>Fungi</taxon>
        <taxon>Dikarya</taxon>
        <taxon>Basidiomycota</taxon>
        <taxon>Agaricomycotina</taxon>
        <taxon>Tremellomycetes</taxon>
        <taxon>Filobasidiales</taxon>
        <taxon>Filobasidiaceae</taxon>
        <taxon>Filobasidium</taxon>
    </lineage>
</organism>
<feature type="region of interest" description="Disordered" evidence="1">
    <location>
        <begin position="195"/>
        <end position="214"/>
    </location>
</feature>
<sequence>MSRLMKRIADAQNAPSFEDNPFERLGVLLSKHSGYSVIRGQKIRKGTWVMRFQSVKPPCTMSQVKCSTLKSLQWLSLNEGTADSERKKVEQKWKEALQLSWSRLVETKPGQAYRVTVNTNAKVFYDYDLSFHFEFLDPEPEESTSDSRDHKIPILTIYVGDHTSRSESVLAPTVEESVADGRASPTTFASAEAWRAGSAPRSHLQSTLGGSGLTIEIPKTASQGTQDMHSILPGPSGYSLESGAHEYSGAINTYDDVSPVSSAGSRGKGSPPSR</sequence>
<dbReference type="Proteomes" id="UP000812966">
    <property type="component" value="Unassembled WGS sequence"/>
</dbReference>
<dbReference type="EMBL" id="JABELV010000053">
    <property type="protein sequence ID" value="KAG7553538.1"/>
    <property type="molecule type" value="Genomic_DNA"/>
</dbReference>
<name>A0A8K0JRT5_9TREE</name>
<reference evidence="2" key="1">
    <citation type="submission" date="2020-04" db="EMBL/GenBank/DDBJ databases">
        <title>Analysis of mating type loci in Filobasidium floriforme.</title>
        <authorList>
            <person name="Nowrousian M."/>
        </authorList>
    </citation>
    <scope>NUCLEOTIDE SEQUENCE</scope>
    <source>
        <strain evidence="2">CBS 6242</strain>
    </source>
</reference>
<feature type="region of interest" description="Disordered" evidence="1">
    <location>
        <begin position="222"/>
        <end position="274"/>
    </location>
</feature>
<accession>A0A8K0JRT5</accession>
<proteinExistence type="predicted"/>
<gene>
    <name evidence="2" type="ORF">FFLO_03045</name>
</gene>
<evidence type="ECO:0000256" key="1">
    <source>
        <dbReference type="SAM" id="MobiDB-lite"/>
    </source>
</evidence>
<keyword evidence="3" id="KW-1185">Reference proteome</keyword>